<feature type="transmembrane region" description="Helical" evidence="1">
    <location>
        <begin position="42"/>
        <end position="61"/>
    </location>
</feature>
<accession>A0AAD1XKQ8</accession>
<keyword evidence="1" id="KW-0812">Transmembrane</keyword>
<organism evidence="2 3">
    <name type="scientific">Euplotes crassus</name>
    <dbReference type="NCBI Taxonomy" id="5936"/>
    <lineage>
        <taxon>Eukaryota</taxon>
        <taxon>Sar</taxon>
        <taxon>Alveolata</taxon>
        <taxon>Ciliophora</taxon>
        <taxon>Intramacronucleata</taxon>
        <taxon>Spirotrichea</taxon>
        <taxon>Hypotrichia</taxon>
        <taxon>Euplotida</taxon>
        <taxon>Euplotidae</taxon>
        <taxon>Moneuplotes</taxon>
    </lineage>
</organism>
<gene>
    <name evidence="2" type="ORF">ECRASSUSDP1_LOCUS15812</name>
</gene>
<feature type="transmembrane region" description="Helical" evidence="1">
    <location>
        <begin position="6"/>
        <end position="30"/>
    </location>
</feature>
<evidence type="ECO:0000256" key="1">
    <source>
        <dbReference type="SAM" id="Phobius"/>
    </source>
</evidence>
<keyword evidence="1" id="KW-1133">Transmembrane helix</keyword>
<dbReference type="EMBL" id="CAMPGE010015860">
    <property type="protein sequence ID" value="CAI2374459.1"/>
    <property type="molecule type" value="Genomic_DNA"/>
</dbReference>
<sequence>MAFKNFGFICFVISFITTIRDFCLIIFRMLDSSFHTFIHIPLFLYLFILLACINVVMSHNYDML</sequence>
<reference evidence="2" key="1">
    <citation type="submission" date="2023-07" db="EMBL/GenBank/DDBJ databases">
        <authorList>
            <consortium name="AG Swart"/>
            <person name="Singh M."/>
            <person name="Singh A."/>
            <person name="Seah K."/>
            <person name="Emmerich C."/>
        </authorList>
    </citation>
    <scope>NUCLEOTIDE SEQUENCE</scope>
    <source>
        <strain evidence="2">DP1</strain>
    </source>
</reference>
<name>A0AAD1XKQ8_EUPCR</name>
<keyword evidence="3" id="KW-1185">Reference proteome</keyword>
<evidence type="ECO:0000313" key="3">
    <source>
        <dbReference type="Proteomes" id="UP001295684"/>
    </source>
</evidence>
<keyword evidence="1" id="KW-0472">Membrane</keyword>
<protein>
    <submittedName>
        <fullName evidence="2">Uncharacterized protein</fullName>
    </submittedName>
</protein>
<comment type="caution">
    <text evidence="2">The sequence shown here is derived from an EMBL/GenBank/DDBJ whole genome shotgun (WGS) entry which is preliminary data.</text>
</comment>
<proteinExistence type="predicted"/>
<dbReference type="AlphaFoldDB" id="A0AAD1XKQ8"/>
<evidence type="ECO:0000313" key="2">
    <source>
        <dbReference type="EMBL" id="CAI2374459.1"/>
    </source>
</evidence>
<dbReference type="Proteomes" id="UP001295684">
    <property type="component" value="Unassembled WGS sequence"/>
</dbReference>